<comment type="subcellular location">
    <subcellularLocation>
        <location evidence="1">Endomembrane system</location>
        <topology evidence="1">Multi-pass membrane protein</topology>
    </subcellularLocation>
</comment>
<reference evidence="8" key="1">
    <citation type="journal article" date="2016" name="Nat. Commun.">
        <title>The channel catfish genome sequence provides insights into the evolution of scale formation in teleosts.</title>
        <authorList>
            <person name="Liu Z."/>
            <person name="Liu S."/>
            <person name="Yao J."/>
            <person name="Bao L."/>
            <person name="Zhang J."/>
            <person name="Li Y."/>
            <person name="Jiang C."/>
            <person name="Sun L."/>
            <person name="Wang R."/>
            <person name="Zhang Y."/>
            <person name="Zhou T."/>
            <person name="Zeng Q."/>
            <person name="Fu Q."/>
            <person name="Gao S."/>
            <person name="Li N."/>
            <person name="Koren S."/>
            <person name="Jiang Y."/>
            <person name="Zimin A."/>
            <person name="Xu P."/>
            <person name="Phillippy A.M."/>
            <person name="Geng X."/>
            <person name="Song L."/>
            <person name="Sun F."/>
            <person name="Li C."/>
            <person name="Wang X."/>
            <person name="Chen A."/>
            <person name="Jin Y."/>
            <person name="Yuan Z."/>
            <person name="Yang Y."/>
            <person name="Tan S."/>
            <person name="Peatman E."/>
            <person name="Lu J."/>
            <person name="Qin Z."/>
            <person name="Dunham R."/>
            <person name="Li Z."/>
            <person name="Sonstegard T."/>
            <person name="Feng J."/>
            <person name="Danzmann R.G."/>
            <person name="Schroeder S."/>
            <person name="Scheffler B."/>
            <person name="Duke M.V."/>
            <person name="Ballard L."/>
            <person name="Kucuktas H."/>
            <person name="Kaltenboeck L."/>
            <person name="Liu H."/>
            <person name="Armbruster J."/>
            <person name="Xie Y."/>
            <person name="Kirby M.L."/>
            <person name="Tian Y."/>
            <person name="Flanagan M.E."/>
            <person name="Mu W."/>
            <person name="Waldbieser G.C."/>
        </authorList>
    </citation>
    <scope>NUCLEOTIDE SEQUENCE [LARGE SCALE GENOMIC DNA]</scope>
    <source>
        <strain evidence="8">SDA103</strain>
    </source>
</reference>
<sequence>MAFWIILPISLSAVSFIGCWTVYGLALKFHHICSLSNWEYSNSCMTNETEICCTGNNIPTISGSGTHFPENSLFSATINGASFLFVVFSIFHHAHILKKCNMHSILSKCAMVFGCIAGVGAFVAGNCNPAELMFLHNLGAALSFVCICFYTVLLTFLTSRCMLTGLERTLYPIRIVFSSIQVTLTVLYCVFFTQKDFYYRHISAIFEWTLSLNLELFEFSYAVEFYFFSSAMLSVLLSNSDEENTIILS</sequence>
<feature type="transmembrane region" description="Helical" evidence="6">
    <location>
        <begin position="105"/>
        <end position="125"/>
    </location>
</feature>
<dbReference type="InterPro" id="IPR050911">
    <property type="entry name" value="DRAM/TMEM150_Autophagy_Mod"/>
</dbReference>
<keyword evidence="8" id="KW-1185">Reference proteome</keyword>
<dbReference type="GO" id="GO:0005886">
    <property type="term" value="C:plasma membrane"/>
    <property type="evidence" value="ECO:0007669"/>
    <property type="project" value="TreeGrafter"/>
</dbReference>
<dbReference type="GO" id="GO:0012505">
    <property type="term" value="C:endomembrane system"/>
    <property type="evidence" value="ECO:0007669"/>
    <property type="project" value="UniProtKB-SubCell"/>
</dbReference>
<evidence type="ECO:0000259" key="7">
    <source>
        <dbReference type="Pfam" id="PF10277"/>
    </source>
</evidence>
<keyword evidence="4 6" id="KW-1133">Transmembrane helix</keyword>
<comment type="similarity">
    <text evidence="2">Belongs to the DRAM/TMEM150 family.</text>
</comment>
<evidence type="ECO:0000256" key="2">
    <source>
        <dbReference type="ARBA" id="ARBA00006565"/>
    </source>
</evidence>
<organism evidence="8 9">
    <name type="scientific">Ictalurus punctatus</name>
    <name type="common">Channel catfish</name>
    <name type="synonym">Silurus punctatus</name>
    <dbReference type="NCBI Taxonomy" id="7998"/>
    <lineage>
        <taxon>Eukaryota</taxon>
        <taxon>Metazoa</taxon>
        <taxon>Chordata</taxon>
        <taxon>Craniata</taxon>
        <taxon>Vertebrata</taxon>
        <taxon>Euteleostomi</taxon>
        <taxon>Actinopterygii</taxon>
        <taxon>Neopterygii</taxon>
        <taxon>Teleostei</taxon>
        <taxon>Ostariophysi</taxon>
        <taxon>Siluriformes</taxon>
        <taxon>Ictaluridae</taxon>
        <taxon>Ictalurus</taxon>
    </lineage>
</organism>
<dbReference type="PANTHER" id="PTHR21324">
    <property type="entry name" value="FASTING-INDUCIBLE INTEGRAL MEMBRANE PROTEIN TM6P1-RELATED"/>
    <property type="match status" value="1"/>
</dbReference>
<protein>
    <submittedName>
        <fullName evidence="9">Transmembrane protein 150A isoform X1</fullName>
    </submittedName>
</protein>
<feature type="domain" description="CWH43-like N-terminal" evidence="7">
    <location>
        <begin position="4"/>
        <end position="226"/>
    </location>
</feature>
<gene>
    <name evidence="9" type="primary">si:dkey-228d14.5</name>
</gene>
<dbReference type="RefSeq" id="XP_017318746.2">
    <property type="nucleotide sequence ID" value="XM_017463257.3"/>
</dbReference>
<evidence type="ECO:0000313" key="8">
    <source>
        <dbReference type="Proteomes" id="UP000221080"/>
    </source>
</evidence>
<feature type="transmembrane region" description="Helical" evidence="6">
    <location>
        <begin position="219"/>
        <end position="237"/>
    </location>
</feature>
<evidence type="ECO:0000256" key="6">
    <source>
        <dbReference type="SAM" id="Phobius"/>
    </source>
</evidence>
<keyword evidence="3 6" id="KW-0812">Transmembrane</keyword>
<accession>A0A2D0QM06</accession>
<reference evidence="9" key="2">
    <citation type="submission" date="2025-08" db="UniProtKB">
        <authorList>
            <consortium name="RefSeq"/>
        </authorList>
    </citation>
    <scope>IDENTIFICATION</scope>
    <source>
        <tissue evidence="9">Blood</tissue>
    </source>
</reference>
<dbReference type="OrthoDB" id="191706at2759"/>
<dbReference type="AlphaFoldDB" id="A0A2D0QM06"/>
<evidence type="ECO:0000256" key="4">
    <source>
        <dbReference type="ARBA" id="ARBA00022989"/>
    </source>
</evidence>
<dbReference type="KEGG" id="ipu:108262905"/>
<dbReference type="Pfam" id="PF10277">
    <property type="entry name" value="Frag1"/>
    <property type="match status" value="1"/>
</dbReference>
<feature type="transmembrane region" description="Helical" evidence="6">
    <location>
        <begin position="137"/>
        <end position="159"/>
    </location>
</feature>
<dbReference type="GO" id="GO:0072659">
    <property type="term" value="P:protein localization to plasma membrane"/>
    <property type="evidence" value="ECO:0007669"/>
    <property type="project" value="TreeGrafter"/>
</dbReference>
<evidence type="ECO:0000256" key="5">
    <source>
        <dbReference type="ARBA" id="ARBA00023136"/>
    </source>
</evidence>
<dbReference type="Proteomes" id="UP000221080">
    <property type="component" value="Chromosome 3"/>
</dbReference>
<keyword evidence="5 6" id="KW-0472">Membrane</keyword>
<evidence type="ECO:0000256" key="3">
    <source>
        <dbReference type="ARBA" id="ARBA00022692"/>
    </source>
</evidence>
<evidence type="ECO:0000313" key="9">
    <source>
        <dbReference type="RefSeq" id="XP_017318746.2"/>
    </source>
</evidence>
<dbReference type="InterPro" id="IPR019402">
    <property type="entry name" value="CWH43_N"/>
</dbReference>
<name>A0A2D0QM06_ICTPU</name>
<dbReference type="GeneID" id="108262905"/>
<dbReference type="PANTHER" id="PTHR21324:SF13">
    <property type="entry name" value="SI:DKEY-228D14.5"/>
    <property type="match status" value="1"/>
</dbReference>
<evidence type="ECO:0000256" key="1">
    <source>
        <dbReference type="ARBA" id="ARBA00004127"/>
    </source>
</evidence>
<feature type="transmembrane region" description="Helical" evidence="6">
    <location>
        <begin position="73"/>
        <end position="93"/>
    </location>
</feature>
<feature type="transmembrane region" description="Helical" evidence="6">
    <location>
        <begin position="171"/>
        <end position="193"/>
    </location>
</feature>
<proteinExistence type="inferred from homology"/>